<gene>
    <name evidence="1" type="ORF">B296_00001759</name>
</gene>
<dbReference type="AlphaFoldDB" id="A0A427B571"/>
<comment type="caution">
    <text evidence="1">The sequence shown here is derived from an EMBL/GenBank/DDBJ whole genome shotgun (WGS) entry which is preliminary data.</text>
</comment>
<dbReference type="Proteomes" id="UP000287651">
    <property type="component" value="Unassembled WGS sequence"/>
</dbReference>
<accession>A0A427B571</accession>
<sequence length="187" mass="20185">MVVASSRIQFGVSGADTSCGFPRESLESMAANEDLHKGLVGIGVPDMTPQHLIVELTCRPDASTSDADVVANLTAELARTVTSSHTAPERPTSSRIGSRGVSVQLCYSFRGTPRQFNPPIKKHTFPSWLPDPPTTLYVPEGAHAGPIFVSNNKVDRFVGRGDLVREDVALLRERNGSRMSRYSSSSS</sequence>
<proteinExistence type="predicted"/>
<evidence type="ECO:0000313" key="2">
    <source>
        <dbReference type="Proteomes" id="UP000287651"/>
    </source>
</evidence>
<name>A0A427B571_ENSVE</name>
<organism evidence="1 2">
    <name type="scientific">Ensete ventricosum</name>
    <name type="common">Abyssinian banana</name>
    <name type="synonym">Musa ensete</name>
    <dbReference type="NCBI Taxonomy" id="4639"/>
    <lineage>
        <taxon>Eukaryota</taxon>
        <taxon>Viridiplantae</taxon>
        <taxon>Streptophyta</taxon>
        <taxon>Embryophyta</taxon>
        <taxon>Tracheophyta</taxon>
        <taxon>Spermatophyta</taxon>
        <taxon>Magnoliopsida</taxon>
        <taxon>Liliopsida</taxon>
        <taxon>Zingiberales</taxon>
        <taxon>Musaceae</taxon>
        <taxon>Ensete</taxon>
    </lineage>
</organism>
<evidence type="ECO:0000313" key="1">
    <source>
        <dbReference type="EMBL" id="RRT83634.1"/>
    </source>
</evidence>
<reference evidence="1 2" key="1">
    <citation type="journal article" date="2014" name="Agronomy (Basel)">
        <title>A Draft Genome Sequence for Ensete ventricosum, the Drought-Tolerant Tree Against Hunger.</title>
        <authorList>
            <person name="Harrison J."/>
            <person name="Moore K.A."/>
            <person name="Paszkiewicz K."/>
            <person name="Jones T."/>
            <person name="Grant M."/>
            <person name="Ambacheew D."/>
            <person name="Muzemil S."/>
            <person name="Studholme D.J."/>
        </authorList>
    </citation>
    <scope>NUCLEOTIDE SEQUENCE [LARGE SCALE GENOMIC DNA]</scope>
</reference>
<dbReference type="EMBL" id="AMZH03000460">
    <property type="protein sequence ID" value="RRT83634.1"/>
    <property type="molecule type" value="Genomic_DNA"/>
</dbReference>
<protein>
    <submittedName>
        <fullName evidence="1">Uncharacterized protein</fullName>
    </submittedName>
</protein>